<feature type="coiled-coil region" evidence="1">
    <location>
        <begin position="398"/>
        <end position="432"/>
    </location>
</feature>
<feature type="compositionally biased region" description="Basic and acidic residues" evidence="2">
    <location>
        <begin position="1183"/>
        <end position="1199"/>
    </location>
</feature>
<evidence type="ECO:0000313" key="4">
    <source>
        <dbReference type="Proteomes" id="UP001430356"/>
    </source>
</evidence>
<feature type="compositionally biased region" description="Low complexity" evidence="2">
    <location>
        <begin position="1003"/>
        <end position="1012"/>
    </location>
</feature>
<feature type="compositionally biased region" description="Polar residues" evidence="2">
    <location>
        <begin position="1027"/>
        <end position="1044"/>
    </location>
</feature>
<reference evidence="3 4" key="1">
    <citation type="journal article" date="2021" name="MBio">
        <title>A New Model Trypanosomatid, Novymonas esmeraldas: Genomic Perception of Its 'Candidatus Pandoraea novymonadis' Endosymbiont.</title>
        <authorList>
            <person name="Zakharova A."/>
            <person name="Saura A."/>
            <person name="Butenko A."/>
            <person name="Podesvova L."/>
            <person name="Warmusova S."/>
            <person name="Kostygov A.Y."/>
            <person name="Nenarokova A."/>
            <person name="Lukes J."/>
            <person name="Opperdoes F.R."/>
            <person name="Yurchenko V."/>
        </authorList>
    </citation>
    <scope>NUCLEOTIDE SEQUENCE [LARGE SCALE GENOMIC DNA]</scope>
    <source>
        <strain evidence="3 4">E262AT.01</strain>
    </source>
</reference>
<feature type="region of interest" description="Disordered" evidence="2">
    <location>
        <begin position="924"/>
        <end position="1313"/>
    </location>
</feature>
<keyword evidence="1" id="KW-0175">Coiled coil</keyword>
<name>A0AAW0EXM4_9TRYP</name>
<feature type="compositionally biased region" description="Acidic residues" evidence="2">
    <location>
        <begin position="1137"/>
        <end position="1155"/>
    </location>
</feature>
<feature type="compositionally biased region" description="Basic and acidic residues" evidence="2">
    <location>
        <begin position="1216"/>
        <end position="1227"/>
    </location>
</feature>
<feature type="compositionally biased region" description="Low complexity" evidence="2">
    <location>
        <begin position="831"/>
        <end position="843"/>
    </location>
</feature>
<feature type="compositionally biased region" description="Low complexity" evidence="2">
    <location>
        <begin position="871"/>
        <end position="880"/>
    </location>
</feature>
<feature type="compositionally biased region" description="Low complexity" evidence="2">
    <location>
        <begin position="1060"/>
        <end position="1072"/>
    </location>
</feature>
<accession>A0AAW0EXM4</accession>
<feature type="compositionally biased region" description="Low complexity" evidence="2">
    <location>
        <begin position="1285"/>
        <end position="1297"/>
    </location>
</feature>
<protein>
    <submittedName>
        <fullName evidence="3">Uncharacterized protein</fullName>
    </submittedName>
</protein>
<feature type="compositionally biased region" description="Basic and acidic residues" evidence="2">
    <location>
        <begin position="1094"/>
        <end position="1116"/>
    </location>
</feature>
<proteinExistence type="predicted"/>
<feature type="compositionally biased region" description="Low complexity" evidence="2">
    <location>
        <begin position="936"/>
        <end position="953"/>
    </location>
</feature>
<feature type="compositionally biased region" description="Basic and acidic residues" evidence="2">
    <location>
        <begin position="1073"/>
        <end position="1085"/>
    </location>
</feature>
<feature type="region of interest" description="Disordered" evidence="2">
    <location>
        <begin position="794"/>
        <end position="896"/>
    </location>
</feature>
<feature type="coiled-coil region" evidence="1">
    <location>
        <begin position="69"/>
        <end position="96"/>
    </location>
</feature>
<keyword evidence="4" id="KW-1185">Reference proteome</keyword>
<dbReference type="EMBL" id="JAECZO010000113">
    <property type="protein sequence ID" value="KAK7197624.1"/>
    <property type="molecule type" value="Genomic_DNA"/>
</dbReference>
<evidence type="ECO:0000256" key="2">
    <source>
        <dbReference type="SAM" id="MobiDB-lite"/>
    </source>
</evidence>
<feature type="coiled-coil region" evidence="1">
    <location>
        <begin position="542"/>
        <end position="569"/>
    </location>
</feature>
<dbReference type="Gene3D" id="1.10.287.950">
    <property type="entry name" value="Methyl-accepting chemotaxis protein"/>
    <property type="match status" value="1"/>
</dbReference>
<organism evidence="3 4">
    <name type="scientific">Novymonas esmeraldas</name>
    <dbReference type="NCBI Taxonomy" id="1808958"/>
    <lineage>
        <taxon>Eukaryota</taxon>
        <taxon>Discoba</taxon>
        <taxon>Euglenozoa</taxon>
        <taxon>Kinetoplastea</taxon>
        <taxon>Metakinetoplastina</taxon>
        <taxon>Trypanosomatida</taxon>
        <taxon>Trypanosomatidae</taxon>
        <taxon>Novymonas</taxon>
    </lineage>
</organism>
<evidence type="ECO:0000313" key="3">
    <source>
        <dbReference type="EMBL" id="KAK7197624.1"/>
    </source>
</evidence>
<feature type="coiled-coil region" evidence="1">
    <location>
        <begin position="758"/>
        <end position="792"/>
    </location>
</feature>
<sequence>MASFSRSALETLRAAEDALAQRRAHPSAALAGGSDAYALHSAGVRGGGCGVGHWYRDPVNEAPTPTAAVEELQQQLSRAMRELIELRGELAAERDRRHETLAALGRQWKEDVLVEVHRRDAARQSDVAAVEERMAAQWREGSEGRLVVRRQLEEAVRASKVRDADCFQLREELHETARQLEERVDVALGHSSASRAECSRQLEQERATLSQRLDVEMLRLVEMRRDDQRALQQAKELMREESLRARGDVRRAVQETWDSSATALVTAATEPLEQLRAELRQAKAVAQAMDERVTDCVRTCQAECRLLTTTTAERLHALESKEAAAASATDRAERIADAAHEAARHAETTVATVKEAAERAVVHAATATERALRVEHALTDRDSRLVAVESQLHAIATAEGLKAEVEACRRQAARLESRVDAAAAVCARAEQLADRAAQQVATFADRIDACERTTQRGAGAVQQMQDAVEACESAHQLACNRLDTGEAAAQRQGHLLTQLEQRVAGQENRLGLWRQQQEQHLKDQATLQREQVERAEVVHAVATRAQQVSSDARAEVHRLERRLDDVDRSLGTAATEATTLRGSVDGLRAQSLDLQRQQQLAAEEVRLLATRVEERTASLKEAERGVRERVDQAEAHTQRVAQKVAVCEERLQEMGGRVQDYLKDAMRHHIGEAQKRLYAAVNEGVTGVANRVAAVEAAAEQTQHRLDEVPRQLGAMQETSASLQRRVQALESASQSLTGQTQRLASHAEAQAGDHQRLGTVQQELMRLTAALQRTKQDVAVLQDALRSLHAAAAPTTTAGPARDRSASGLGVWQAHTASTDTAPAAEVNTPAPSAHHSVSSVARGASHTLTTAAAAAAAAEVPPRPRRASPDSSGSSERPALQLSGVSSVRPHTEEAGRLHSLVEARAPSTDSAEVDGTAELFVSPGGRAAEQRRGLAATPPRTAAGATETAEQLSAPARTSAAANVSHRTAIREFTTIASSSSSDDDDDAVHTTESGGGGPAAAAAGLERAALARRTRLEDDASLDLTTAVTLTSEAPPSQHSGGPHRRSSHGDEPHQPGRAQRASPSASSSDERAPVVRRATDAMEEEEGSDDRVEAMPRHTSDVDATDEHDAGDAQEPPTGDSAPSPRDANWGDWDEEDEEDEEEEEDQVEDEERRAAPGPLRSPPSAASDDSGMGDVVMRMHDTGDTSGTRDSRETTSTPPAAGLAATVVHQRHDDDAEELRATPRRAFAGTAASPAPHRAVQLPDAVPRHGRGTTSSSSSSAERAEALGLRSASRPLPAQQQQHQTQQTQPQVRRYTDFDDSTSSDEA</sequence>
<evidence type="ECO:0000256" key="1">
    <source>
        <dbReference type="SAM" id="Coils"/>
    </source>
</evidence>
<dbReference type="Proteomes" id="UP001430356">
    <property type="component" value="Unassembled WGS sequence"/>
</dbReference>
<gene>
    <name evidence="3" type="ORF">NESM_000713400</name>
</gene>
<feature type="compositionally biased region" description="Acidic residues" evidence="2">
    <location>
        <begin position="1304"/>
        <end position="1313"/>
    </location>
</feature>
<comment type="caution">
    <text evidence="3">The sequence shown here is derived from an EMBL/GenBank/DDBJ whole genome shotgun (WGS) entry which is preliminary data.</text>
</comment>